<sequence length="450" mass="47688">MRQNDFSRSLARPRHIAKKAFTALEYFLYVEAASGVILLIAAVIALAWANSPFAGRYHELLESPLTIGLGQSVFSRPVHFWINDGLMTVFFLIVGMEIRREIHAGSLSDFRQATLPLAAAVGGVAVPALVYLAVNHGSGAAHGWAVPTATDIAFAVGVLALLGRSIPGTVRVFLLTLAIVDDIIAVLIIAVFYSAGLDYSGFALVCAGIVAVIIMQRLDINRATAYIVPGAVIWAGLFISGMHPTLAGVILGLMTPVVPSRGHERVLVELSAAAHHVREADVGNTREFDRLEKPMHTLRVAQRDLLPPVVRVQWALHPWVAYGIMPLFALANAGVPLSGVDFASDETVRIVLGVALALVVGKPVGVFVTSWILVRLGLCRLPTGMSWGGVGLVALLAGIGFTMSIFIATLAFPHQGTMDAAKLGVLLGSFVAGCAGLGWGLCCSRPKSAE</sequence>
<feature type="transmembrane region" description="Helical" evidence="6">
    <location>
        <begin position="174"/>
        <end position="193"/>
    </location>
</feature>
<evidence type="ECO:0000313" key="7">
    <source>
        <dbReference type="EMBL" id="MBB6106632.1"/>
    </source>
</evidence>
<keyword evidence="5 6" id="KW-0472">Membrane</keyword>
<protein>
    <recommendedName>
        <fullName evidence="6">Na(+)/H(+) antiporter NhaA</fullName>
    </recommendedName>
    <alternativeName>
        <fullName evidence="6">Sodium/proton antiporter NhaA</fullName>
    </alternativeName>
</protein>
<keyword evidence="6" id="KW-0406">Ion transport</keyword>
<dbReference type="PANTHER" id="PTHR30341">
    <property type="entry name" value="SODIUM ION/PROTON ANTIPORTER NHAA-RELATED"/>
    <property type="match status" value="1"/>
</dbReference>
<comment type="subcellular location">
    <subcellularLocation>
        <location evidence="1">Cell inner membrane</location>
        <topology evidence="1">Multi-pass membrane protein</topology>
    </subcellularLocation>
    <subcellularLocation>
        <location evidence="6">Cell membrane</location>
        <topology evidence="6">Multi-pass membrane protein</topology>
    </subcellularLocation>
</comment>
<evidence type="ECO:0000256" key="4">
    <source>
        <dbReference type="ARBA" id="ARBA00022989"/>
    </source>
</evidence>
<dbReference type="EMBL" id="JACHBW010000029">
    <property type="protein sequence ID" value="MBB6106632.1"/>
    <property type="molecule type" value="Genomic_DNA"/>
</dbReference>
<dbReference type="RefSeq" id="WP_183732228.1">
    <property type="nucleotide sequence ID" value="NZ_JACHBW010000029.1"/>
</dbReference>
<organism evidence="7 8">
    <name type="scientific">Paraburkholderia bannensis</name>
    <dbReference type="NCBI Taxonomy" id="765414"/>
    <lineage>
        <taxon>Bacteria</taxon>
        <taxon>Pseudomonadati</taxon>
        <taxon>Pseudomonadota</taxon>
        <taxon>Betaproteobacteria</taxon>
        <taxon>Burkholderiales</taxon>
        <taxon>Burkholderiaceae</taxon>
        <taxon>Paraburkholderia</taxon>
    </lineage>
</organism>
<feature type="transmembrane region" description="Helical" evidence="6">
    <location>
        <begin position="227"/>
        <end position="254"/>
    </location>
</feature>
<name>A0A7W9WWL4_9BURK</name>
<feature type="transmembrane region" description="Helical" evidence="6">
    <location>
        <begin position="21"/>
        <end position="49"/>
    </location>
</feature>
<keyword evidence="6" id="KW-0739">Sodium transport</keyword>
<keyword evidence="8" id="KW-1185">Reference proteome</keyword>
<evidence type="ECO:0000256" key="5">
    <source>
        <dbReference type="ARBA" id="ARBA00023136"/>
    </source>
</evidence>
<accession>A0A7W9WWL4</accession>
<comment type="catalytic activity">
    <reaction evidence="6">
        <text>Na(+)(in) + 2 H(+)(out) = Na(+)(out) + 2 H(+)(in)</text>
        <dbReference type="Rhea" id="RHEA:29251"/>
        <dbReference type="ChEBI" id="CHEBI:15378"/>
        <dbReference type="ChEBI" id="CHEBI:29101"/>
    </reaction>
</comment>
<keyword evidence="6" id="KW-0813">Transport</keyword>
<dbReference type="InterPro" id="IPR023171">
    <property type="entry name" value="Na/H_antiporter_dom_sf"/>
</dbReference>
<dbReference type="NCBIfam" id="TIGR00773">
    <property type="entry name" value="NhaA"/>
    <property type="match status" value="1"/>
</dbReference>
<feature type="transmembrane region" description="Helical" evidence="6">
    <location>
        <begin position="140"/>
        <end position="162"/>
    </location>
</feature>
<evidence type="ECO:0000256" key="6">
    <source>
        <dbReference type="HAMAP-Rule" id="MF_01844"/>
    </source>
</evidence>
<dbReference type="InterPro" id="IPR004670">
    <property type="entry name" value="NhaA"/>
</dbReference>
<keyword evidence="2 6" id="KW-1003">Cell membrane</keyword>
<evidence type="ECO:0000313" key="8">
    <source>
        <dbReference type="Proteomes" id="UP000571554"/>
    </source>
</evidence>
<feature type="transmembrane region" description="Helical" evidence="6">
    <location>
        <begin position="319"/>
        <end position="338"/>
    </location>
</feature>
<comment type="similarity">
    <text evidence="6">Belongs to the NhaA Na(+)/H(+) (TC 2.A.33) antiporter family.</text>
</comment>
<feature type="transmembrane region" description="Helical" evidence="6">
    <location>
        <begin position="386"/>
        <end position="411"/>
    </location>
</feature>
<dbReference type="HAMAP" id="MF_01844">
    <property type="entry name" value="NhaA"/>
    <property type="match status" value="1"/>
</dbReference>
<keyword evidence="3 6" id="KW-0812">Transmembrane</keyword>
<dbReference type="GO" id="GO:0005886">
    <property type="term" value="C:plasma membrane"/>
    <property type="evidence" value="ECO:0007669"/>
    <property type="project" value="UniProtKB-SubCell"/>
</dbReference>
<feature type="transmembrane region" description="Helical" evidence="6">
    <location>
        <begin position="115"/>
        <end position="134"/>
    </location>
</feature>
<dbReference type="AlphaFoldDB" id="A0A7W9WWL4"/>
<feature type="transmembrane region" description="Helical" evidence="6">
    <location>
        <begin position="199"/>
        <end position="215"/>
    </location>
</feature>
<proteinExistence type="inferred from homology"/>
<evidence type="ECO:0000256" key="1">
    <source>
        <dbReference type="ARBA" id="ARBA00004429"/>
    </source>
</evidence>
<comment type="function">
    <text evidence="6">Na(+)/H(+) antiporter that extrudes sodium in exchange for external protons.</text>
</comment>
<dbReference type="PANTHER" id="PTHR30341:SF0">
    <property type="entry name" value="NA(+)_H(+) ANTIPORTER NHAA"/>
    <property type="match status" value="1"/>
</dbReference>
<dbReference type="GO" id="GO:0006885">
    <property type="term" value="P:regulation of pH"/>
    <property type="evidence" value="ECO:0007669"/>
    <property type="project" value="UniProtKB-UniRule"/>
</dbReference>
<evidence type="ECO:0000256" key="2">
    <source>
        <dbReference type="ARBA" id="ARBA00022475"/>
    </source>
</evidence>
<comment type="caution">
    <text evidence="7">The sequence shown here is derived from an EMBL/GenBank/DDBJ whole genome shotgun (WGS) entry which is preliminary data.</text>
</comment>
<reference evidence="7 8" key="1">
    <citation type="submission" date="2020-08" db="EMBL/GenBank/DDBJ databases">
        <title>Above-ground endophytic microbial communities from plants in different locations in the United States.</title>
        <authorList>
            <person name="Frank C."/>
        </authorList>
    </citation>
    <scope>NUCLEOTIDE SEQUENCE [LARGE SCALE GENOMIC DNA]</scope>
    <source>
        <strain evidence="7 8">WP4_2_2</strain>
    </source>
</reference>
<feature type="transmembrane region" description="Helical" evidence="6">
    <location>
        <begin position="78"/>
        <end position="95"/>
    </location>
</feature>
<dbReference type="GO" id="GO:0015385">
    <property type="term" value="F:sodium:proton antiporter activity"/>
    <property type="evidence" value="ECO:0007669"/>
    <property type="project" value="UniProtKB-UniRule"/>
</dbReference>
<dbReference type="Pfam" id="PF06965">
    <property type="entry name" value="Na_H_antiport_1"/>
    <property type="match status" value="1"/>
</dbReference>
<keyword evidence="6" id="KW-0915">Sodium</keyword>
<feature type="transmembrane region" description="Helical" evidence="6">
    <location>
        <begin position="350"/>
        <end position="374"/>
    </location>
</feature>
<dbReference type="Proteomes" id="UP000571554">
    <property type="component" value="Unassembled WGS sequence"/>
</dbReference>
<feature type="transmembrane region" description="Helical" evidence="6">
    <location>
        <begin position="423"/>
        <end position="441"/>
    </location>
</feature>
<keyword evidence="6" id="KW-0050">Antiport</keyword>
<evidence type="ECO:0000256" key="3">
    <source>
        <dbReference type="ARBA" id="ARBA00022692"/>
    </source>
</evidence>
<dbReference type="Gene3D" id="1.20.1530.10">
    <property type="entry name" value="Na+/H+ antiporter like domain"/>
    <property type="match status" value="1"/>
</dbReference>
<keyword evidence="4 6" id="KW-1133">Transmembrane helix</keyword>
<gene>
    <name evidence="6" type="primary">nhaA</name>
    <name evidence="7" type="ORF">F4827_006508</name>
</gene>